<organism evidence="2 3">
    <name type="scientific">Aplysia californica</name>
    <name type="common">California sea hare</name>
    <dbReference type="NCBI Taxonomy" id="6500"/>
    <lineage>
        <taxon>Eukaryota</taxon>
        <taxon>Metazoa</taxon>
        <taxon>Spiralia</taxon>
        <taxon>Lophotrochozoa</taxon>
        <taxon>Mollusca</taxon>
        <taxon>Gastropoda</taxon>
        <taxon>Heterobranchia</taxon>
        <taxon>Euthyneura</taxon>
        <taxon>Tectipleura</taxon>
        <taxon>Aplysiida</taxon>
        <taxon>Aplysioidea</taxon>
        <taxon>Aplysiidae</taxon>
        <taxon>Aplysia</taxon>
    </lineage>
</organism>
<name>A0ABM1A5B1_APLCA</name>
<gene>
    <name evidence="3" type="primary">LOC101857268</name>
</gene>
<reference evidence="3" key="1">
    <citation type="submission" date="2025-08" db="UniProtKB">
        <authorList>
            <consortium name="RefSeq"/>
        </authorList>
    </citation>
    <scope>IDENTIFICATION</scope>
</reference>
<keyword evidence="2" id="KW-1185">Reference proteome</keyword>
<proteinExistence type="predicted"/>
<feature type="region of interest" description="Disordered" evidence="1">
    <location>
        <begin position="31"/>
        <end position="52"/>
    </location>
</feature>
<dbReference type="GeneID" id="101857268"/>
<evidence type="ECO:0000313" key="2">
    <source>
        <dbReference type="Proteomes" id="UP000694888"/>
    </source>
</evidence>
<protein>
    <submittedName>
        <fullName evidence="3">Uncharacterized protein LOC101857268</fullName>
    </submittedName>
</protein>
<evidence type="ECO:0000256" key="1">
    <source>
        <dbReference type="SAM" id="MobiDB-lite"/>
    </source>
</evidence>
<dbReference type="Gene3D" id="3.40.140.10">
    <property type="entry name" value="Cytidine Deaminase, domain 2"/>
    <property type="match status" value="1"/>
</dbReference>
<accession>A0ABM1A5B1</accession>
<evidence type="ECO:0000313" key="3">
    <source>
        <dbReference type="RefSeq" id="XP_012941109.1"/>
    </source>
</evidence>
<feature type="compositionally biased region" description="Basic and acidic residues" evidence="1">
    <location>
        <begin position="31"/>
        <end position="45"/>
    </location>
</feature>
<dbReference type="Proteomes" id="UP000694888">
    <property type="component" value="Unplaced"/>
</dbReference>
<sequence>MEPPSTEQHADILPLAFHILWRAAQAERRLDHAHAHRTQREDFAKSRTKSTDSTYENVMAQKLAENIMKDSNPGLETTGPRVPPTAQAGVVVLDCEDGEKLVKKVFQGARDASGLCRAEDLLVDWLNSELTSQHSRKVDVTVYLSDPPQGTTADGIRLWWRNLVEEGKRVTLTIKLAGLGVLSPWSGTEGGASHVVSEEERREEAEEITQGLQKLKENGAVVKPISPREWPTLLSLLTDRSALSSLESCYTAASQRLDDLLDSGSRT</sequence>
<dbReference type="RefSeq" id="XP_012941109.1">
    <property type="nucleotide sequence ID" value="XM_013085655.2"/>
</dbReference>